<keyword evidence="4" id="KW-1185">Reference proteome</keyword>
<dbReference type="EMBL" id="NOXF01000002">
    <property type="protein sequence ID" value="PEQ25158.1"/>
    <property type="molecule type" value="Genomic_DNA"/>
</dbReference>
<accession>A7VYE1</accession>
<evidence type="ECO:0000313" key="2">
    <source>
        <dbReference type="EMBL" id="PEQ25158.1"/>
    </source>
</evidence>
<sequence>MKRVFTQGMMAARRSPLLVWENGAPLFFFGEFGENKPLDSVEINGKMIGNKKIFKQEYKKSGEYLYFFLYASV</sequence>
<reference evidence="2 4" key="3">
    <citation type="submission" date="2017-07" db="EMBL/GenBank/DDBJ databases">
        <title>Prevalence of linear plasmids in Cutibacterium (Propionibacterium) acnes isolates obtained from prostatic tissue.</title>
        <authorList>
            <person name="Davidsson S."/>
            <person name="Carlsson J."/>
            <person name="Molling P."/>
            <person name="Andren O."/>
            <person name="Andersson S.-O."/>
            <person name="Brzuszkiewicz E."/>
            <person name="Poehlein A."/>
            <person name="Al-Zeer M."/>
            <person name="Brinkmann V."/>
            <person name="Scavenius C."/>
            <person name="Nazipi S."/>
            <person name="Soderquist B."/>
            <person name="Bruggemann H."/>
        </authorList>
    </citation>
    <scope>NUCLEOTIDE SEQUENCE [LARGE SCALE GENOMIC DNA]</scope>
    <source>
        <strain evidence="2 4">DSM 753</strain>
    </source>
</reference>
<dbReference type="Proteomes" id="UP000220611">
    <property type="component" value="Unassembled WGS sequence"/>
</dbReference>
<name>A7VYE1_9FIRM</name>
<evidence type="ECO:0000313" key="4">
    <source>
        <dbReference type="Proteomes" id="UP000220611"/>
    </source>
</evidence>
<evidence type="ECO:0000313" key="1">
    <source>
        <dbReference type="EMBL" id="EDO59569.1"/>
    </source>
</evidence>
<protein>
    <submittedName>
        <fullName evidence="1">Uncharacterized protein</fullName>
    </submittedName>
</protein>
<organism evidence="1 3">
    <name type="scientific">[Clostridium] leptum DSM 753</name>
    <dbReference type="NCBI Taxonomy" id="428125"/>
    <lineage>
        <taxon>Bacteria</taxon>
        <taxon>Bacillati</taxon>
        <taxon>Bacillota</taxon>
        <taxon>Clostridia</taxon>
        <taxon>Eubacteriales</taxon>
        <taxon>Oscillospiraceae</taxon>
        <taxon>Oscillospiraceae incertae sedis</taxon>
    </lineage>
</organism>
<evidence type="ECO:0000313" key="3">
    <source>
        <dbReference type="Proteomes" id="UP000003490"/>
    </source>
</evidence>
<comment type="caution">
    <text evidence="1">The sequence shown here is derived from an EMBL/GenBank/DDBJ whole genome shotgun (WGS) entry which is preliminary data.</text>
</comment>
<reference evidence="1 3" key="1">
    <citation type="submission" date="2007-08" db="EMBL/GenBank/DDBJ databases">
        <title>Draft genome sequence of Clostridium leptum (DSM 753).</title>
        <authorList>
            <person name="Sudarsanam P."/>
            <person name="Ley R."/>
            <person name="Guruge J."/>
            <person name="Turnbaugh P.J."/>
            <person name="Mahowald M."/>
            <person name="Liep D."/>
            <person name="Gordon J."/>
        </authorList>
    </citation>
    <scope>NUCLEOTIDE SEQUENCE [LARGE SCALE GENOMIC DNA]</scope>
    <source>
        <strain evidence="1 3">DSM 753</strain>
    </source>
</reference>
<dbReference type="AlphaFoldDB" id="A7VYE1"/>
<dbReference type="EMBL" id="ABCB02000021">
    <property type="protein sequence ID" value="EDO59569.1"/>
    <property type="molecule type" value="Genomic_DNA"/>
</dbReference>
<gene>
    <name evidence="2" type="ORF">CH238_03730</name>
    <name evidence="1" type="ORF">CLOLEP_03619</name>
</gene>
<reference evidence="1 3" key="2">
    <citation type="submission" date="2007-08" db="EMBL/GenBank/DDBJ databases">
        <authorList>
            <person name="Fulton L."/>
            <person name="Clifton S."/>
            <person name="Fulton B."/>
            <person name="Xu J."/>
            <person name="Minx P."/>
            <person name="Pepin K.H."/>
            <person name="Johnson M."/>
            <person name="Thiruvilangam P."/>
            <person name="Bhonagiri V."/>
            <person name="Nash W.E."/>
            <person name="Wang C."/>
            <person name="Mardis E.R."/>
            <person name="Wilson R.K."/>
        </authorList>
    </citation>
    <scope>NUCLEOTIDE SEQUENCE [LARGE SCALE GENOMIC DNA]</scope>
    <source>
        <strain evidence="1 3">DSM 753</strain>
    </source>
</reference>
<dbReference type="Proteomes" id="UP000003490">
    <property type="component" value="Unassembled WGS sequence"/>
</dbReference>
<proteinExistence type="predicted"/>
<dbReference type="HOGENOM" id="CLU_2698113_0_0_9"/>